<dbReference type="RefSeq" id="WP_344191267.1">
    <property type="nucleotide sequence ID" value="NZ_BAAARN010000001.1"/>
</dbReference>
<evidence type="ECO:0000313" key="10">
    <source>
        <dbReference type="EMBL" id="GAA2733780.1"/>
    </source>
</evidence>
<keyword evidence="5 6" id="KW-0961">Cell wall biogenesis/degradation</keyword>
<dbReference type="InterPro" id="IPR036366">
    <property type="entry name" value="PGBDSf"/>
</dbReference>
<evidence type="ECO:0000256" key="6">
    <source>
        <dbReference type="PROSITE-ProRule" id="PRU01373"/>
    </source>
</evidence>
<keyword evidence="4 6" id="KW-0573">Peptidoglycan synthesis</keyword>
<dbReference type="PANTHER" id="PTHR30582">
    <property type="entry name" value="L,D-TRANSPEPTIDASE"/>
    <property type="match status" value="1"/>
</dbReference>
<dbReference type="Pfam" id="PF01471">
    <property type="entry name" value="PG_binding_1"/>
    <property type="match status" value="1"/>
</dbReference>
<evidence type="ECO:0000256" key="3">
    <source>
        <dbReference type="ARBA" id="ARBA00022960"/>
    </source>
</evidence>
<dbReference type="SUPFAM" id="SSF47090">
    <property type="entry name" value="PGBD-like"/>
    <property type="match status" value="1"/>
</dbReference>
<dbReference type="PROSITE" id="PS52029">
    <property type="entry name" value="LD_TPASE"/>
    <property type="match status" value="1"/>
</dbReference>
<evidence type="ECO:0000256" key="4">
    <source>
        <dbReference type="ARBA" id="ARBA00022984"/>
    </source>
</evidence>
<keyword evidence="3 6" id="KW-0133">Cell shape</keyword>
<dbReference type="PANTHER" id="PTHR30582:SF2">
    <property type="entry name" value="L,D-TRANSPEPTIDASE YCIB-RELATED"/>
    <property type="match status" value="1"/>
</dbReference>
<sequence length="326" mass="33362">MLHQRFGSTTRTTRRGTALAAGLLAATTVLAGCGVVSISDPRSSAAEPAASSPVEPAPVAPETGSTQEPSPEVPLPSVTTSVPSTAGPTTPAPSTTTPSPTSTSTAPKPAPKPTTSAPATPKPKPVPTEGDTLHVGDSGPYVRSVQQRLTSLGYWNGSADGQFGMLTAQAVMALQKAAGLGRDGVYGPSTRAALKNGVRPQSRLGGTGIEIDKARQLLLVVRGGRVTTILNTSTGSGERYTSNGVEHVATTPAGTFSTFRSVDRLDKGPLGDLWRPRYFNGGIAVHGAGSIPGYPASHGCARVSNPAMDMIWANGLMPIGSRVTVY</sequence>
<dbReference type="Gene3D" id="1.10.101.10">
    <property type="entry name" value="PGBD-like superfamily/PGBD"/>
    <property type="match status" value="1"/>
</dbReference>
<protein>
    <recommendedName>
        <fullName evidence="9">L,D-TPase catalytic domain-containing protein</fullName>
    </recommendedName>
</protein>
<dbReference type="InterPro" id="IPR002477">
    <property type="entry name" value="Peptidoglycan-bd-like"/>
</dbReference>
<feature type="active site" description="Proton donor/acceptor" evidence="6">
    <location>
        <position position="286"/>
    </location>
</feature>
<feature type="compositionally biased region" description="Low complexity" evidence="7">
    <location>
        <begin position="43"/>
        <end position="54"/>
    </location>
</feature>
<dbReference type="Gene3D" id="2.40.440.10">
    <property type="entry name" value="L,D-transpeptidase catalytic domain-like"/>
    <property type="match status" value="1"/>
</dbReference>
<dbReference type="InterPro" id="IPR050979">
    <property type="entry name" value="LD-transpeptidase"/>
</dbReference>
<keyword evidence="11" id="KW-1185">Reference proteome</keyword>
<name>A0ABP6H1C5_9MICO</name>
<feature type="domain" description="L,D-TPase catalytic" evidence="9">
    <location>
        <begin position="207"/>
        <end position="326"/>
    </location>
</feature>
<accession>A0ABP6H1C5</accession>
<feature type="compositionally biased region" description="Low complexity" evidence="7">
    <location>
        <begin position="75"/>
        <end position="119"/>
    </location>
</feature>
<reference evidence="11" key="1">
    <citation type="journal article" date="2019" name="Int. J. Syst. Evol. Microbiol.">
        <title>The Global Catalogue of Microorganisms (GCM) 10K type strain sequencing project: providing services to taxonomists for standard genome sequencing and annotation.</title>
        <authorList>
            <consortium name="The Broad Institute Genomics Platform"/>
            <consortium name="The Broad Institute Genome Sequencing Center for Infectious Disease"/>
            <person name="Wu L."/>
            <person name="Ma J."/>
        </authorList>
    </citation>
    <scope>NUCLEOTIDE SEQUENCE [LARGE SCALE GENOMIC DNA]</scope>
    <source>
        <strain evidence="11">JCM 16378</strain>
    </source>
</reference>
<dbReference type="InterPro" id="IPR036365">
    <property type="entry name" value="PGBD-like_sf"/>
</dbReference>
<dbReference type="SUPFAM" id="SSF141523">
    <property type="entry name" value="L,D-transpeptidase catalytic domain-like"/>
    <property type="match status" value="1"/>
</dbReference>
<evidence type="ECO:0000256" key="2">
    <source>
        <dbReference type="ARBA" id="ARBA00022679"/>
    </source>
</evidence>
<organism evidence="10 11">
    <name type="scientific">Pedococcus aerophilus</name>
    <dbReference type="NCBI Taxonomy" id="436356"/>
    <lineage>
        <taxon>Bacteria</taxon>
        <taxon>Bacillati</taxon>
        <taxon>Actinomycetota</taxon>
        <taxon>Actinomycetes</taxon>
        <taxon>Micrococcales</taxon>
        <taxon>Intrasporangiaceae</taxon>
        <taxon>Pedococcus</taxon>
    </lineage>
</organism>
<feature type="signal peptide" evidence="8">
    <location>
        <begin position="1"/>
        <end position="31"/>
    </location>
</feature>
<evidence type="ECO:0000256" key="7">
    <source>
        <dbReference type="SAM" id="MobiDB-lite"/>
    </source>
</evidence>
<feature type="region of interest" description="Disordered" evidence="7">
    <location>
        <begin position="40"/>
        <end position="139"/>
    </location>
</feature>
<comment type="pathway">
    <text evidence="1 6">Cell wall biogenesis; peptidoglycan biosynthesis.</text>
</comment>
<proteinExistence type="predicted"/>
<keyword evidence="8" id="KW-0732">Signal</keyword>
<comment type="caution">
    <text evidence="10">The sequence shown here is derived from an EMBL/GenBank/DDBJ whole genome shotgun (WGS) entry which is preliminary data.</text>
</comment>
<dbReference type="Proteomes" id="UP001501326">
    <property type="component" value="Unassembled WGS sequence"/>
</dbReference>
<dbReference type="Pfam" id="PF03734">
    <property type="entry name" value="YkuD"/>
    <property type="match status" value="1"/>
</dbReference>
<feature type="active site" description="Nucleophile" evidence="6">
    <location>
        <position position="300"/>
    </location>
</feature>
<evidence type="ECO:0000313" key="11">
    <source>
        <dbReference type="Proteomes" id="UP001501326"/>
    </source>
</evidence>
<dbReference type="InterPro" id="IPR038063">
    <property type="entry name" value="Transpep_catalytic_dom"/>
</dbReference>
<evidence type="ECO:0000256" key="8">
    <source>
        <dbReference type="SAM" id="SignalP"/>
    </source>
</evidence>
<keyword evidence="2" id="KW-0808">Transferase</keyword>
<gene>
    <name evidence="10" type="ORF">GCM10009867_12450</name>
</gene>
<evidence type="ECO:0000256" key="1">
    <source>
        <dbReference type="ARBA" id="ARBA00004752"/>
    </source>
</evidence>
<evidence type="ECO:0000259" key="9">
    <source>
        <dbReference type="PROSITE" id="PS52029"/>
    </source>
</evidence>
<feature type="chain" id="PRO_5045160361" description="L,D-TPase catalytic domain-containing protein" evidence="8">
    <location>
        <begin position="32"/>
        <end position="326"/>
    </location>
</feature>
<evidence type="ECO:0000256" key="5">
    <source>
        <dbReference type="ARBA" id="ARBA00023316"/>
    </source>
</evidence>
<dbReference type="EMBL" id="BAAARN010000001">
    <property type="protein sequence ID" value="GAA2733780.1"/>
    <property type="molecule type" value="Genomic_DNA"/>
</dbReference>
<dbReference type="CDD" id="cd16913">
    <property type="entry name" value="YkuD_like"/>
    <property type="match status" value="1"/>
</dbReference>
<dbReference type="InterPro" id="IPR005490">
    <property type="entry name" value="LD_TPept_cat_dom"/>
</dbReference>
<dbReference type="PROSITE" id="PS51257">
    <property type="entry name" value="PROKAR_LIPOPROTEIN"/>
    <property type="match status" value="1"/>
</dbReference>